<dbReference type="Proteomes" id="UP000005459">
    <property type="component" value="Unassembled WGS sequence"/>
</dbReference>
<name>F9UFE5_9GAMM</name>
<dbReference type="Gene3D" id="3.60.21.10">
    <property type="match status" value="1"/>
</dbReference>
<feature type="domain" description="Calcineurin-like phosphoesterase" evidence="1">
    <location>
        <begin position="51"/>
        <end position="258"/>
    </location>
</feature>
<dbReference type="EMBL" id="AFWV01000012">
    <property type="protein sequence ID" value="EGV17182.1"/>
    <property type="molecule type" value="Genomic_DNA"/>
</dbReference>
<sequence>MSDIVDHSRRQFLSFAGKAGLTTFVAQAVGINLGMVDIVRAQTGKRGVEPFRFAIISDSHLYSMPDHKFDQQLADAVAQVNAMTPLPDFVLYGGDVAQNGTEDQLVKGSKILKDLKMPLKIIPGEHDWYLDMGDAWRGLFGDETWSFNHKGVHFIGLNSILVRDFWTGAGMTPLERMTVMEMLESPIPGPWGVHEKQLEWLANDVKDLAPDTPIVVFTHSPLWDYYPRWNFQTSDAPEIREILSKFDNVMSYHGHVHQTLFNRIGNMSSVAALSTSWPWPYPPVELAFPETRMNRADPSIATDGMGTQIIDLSGSFEGLVQYQPFEDSLTPFMRDGFKV</sequence>
<keyword evidence="3" id="KW-1185">Reference proteome</keyword>
<organism evidence="2 3">
    <name type="scientific">Thiocapsa marina 5811</name>
    <dbReference type="NCBI Taxonomy" id="768671"/>
    <lineage>
        <taxon>Bacteria</taxon>
        <taxon>Pseudomonadati</taxon>
        <taxon>Pseudomonadota</taxon>
        <taxon>Gammaproteobacteria</taxon>
        <taxon>Chromatiales</taxon>
        <taxon>Chromatiaceae</taxon>
        <taxon>Thiocapsa</taxon>
    </lineage>
</organism>
<evidence type="ECO:0000259" key="1">
    <source>
        <dbReference type="Pfam" id="PF00149"/>
    </source>
</evidence>
<dbReference type="AlphaFoldDB" id="F9UFE5"/>
<evidence type="ECO:0000313" key="3">
    <source>
        <dbReference type="Proteomes" id="UP000005459"/>
    </source>
</evidence>
<protein>
    <submittedName>
        <fullName evidence="2">Metallophosphoesterase</fullName>
    </submittedName>
</protein>
<accession>F9UFE5</accession>
<dbReference type="GO" id="GO:0016787">
    <property type="term" value="F:hydrolase activity"/>
    <property type="evidence" value="ECO:0007669"/>
    <property type="project" value="InterPro"/>
</dbReference>
<dbReference type="InterPro" id="IPR051918">
    <property type="entry name" value="STPP_CPPED1"/>
</dbReference>
<dbReference type="STRING" id="768671.ThimaDRAFT_3648"/>
<dbReference type="SUPFAM" id="SSF56300">
    <property type="entry name" value="Metallo-dependent phosphatases"/>
    <property type="match status" value="1"/>
</dbReference>
<reference evidence="2 3" key="1">
    <citation type="submission" date="2011-06" db="EMBL/GenBank/DDBJ databases">
        <title>The draft genome of Thiocapsa marina 5811.</title>
        <authorList>
            <consortium name="US DOE Joint Genome Institute (JGI-PGF)"/>
            <person name="Lucas S."/>
            <person name="Han J."/>
            <person name="Cheng J.-F."/>
            <person name="Goodwin L."/>
            <person name="Pitluck S."/>
            <person name="Peters L."/>
            <person name="Land M.L."/>
            <person name="Hauser L."/>
            <person name="Vogl K."/>
            <person name="Liu Z."/>
            <person name="Imhoff J."/>
            <person name="Thiel V."/>
            <person name="Frigaard N.-U."/>
            <person name="Bryant D."/>
            <person name="Woyke T.J."/>
        </authorList>
    </citation>
    <scope>NUCLEOTIDE SEQUENCE [LARGE SCALE GENOMIC DNA]</scope>
    <source>
        <strain evidence="2 3">5811</strain>
    </source>
</reference>
<dbReference type="Pfam" id="PF00149">
    <property type="entry name" value="Metallophos"/>
    <property type="match status" value="1"/>
</dbReference>
<dbReference type="PROSITE" id="PS51318">
    <property type="entry name" value="TAT"/>
    <property type="match status" value="1"/>
</dbReference>
<dbReference type="InterPro" id="IPR004843">
    <property type="entry name" value="Calcineurin-like_PHP"/>
</dbReference>
<evidence type="ECO:0000313" key="2">
    <source>
        <dbReference type="EMBL" id="EGV17182.1"/>
    </source>
</evidence>
<dbReference type="OrthoDB" id="9780884at2"/>
<dbReference type="InterPro" id="IPR006311">
    <property type="entry name" value="TAT_signal"/>
</dbReference>
<dbReference type="PANTHER" id="PTHR43143">
    <property type="entry name" value="METALLOPHOSPHOESTERASE, CALCINEURIN SUPERFAMILY"/>
    <property type="match status" value="1"/>
</dbReference>
<proteinExistence type="predicted"/>
<dbReference type="PATRIC" id="fig|768671.3.peg.3854"/>
<dbReference type="RefSeq" id="WP_007194520.1">
    <property type="nucleotide sequence ID" value="NZ_AFWV01000012.1"/>
</dbReference>
<dbReference type="eggNOG" id="COG1409">
    <property type="taxonomic scope" value="Bacteria"/>
</dbReference>
<gene>
    <name evidence="2" type="ORF">ThimaDRAFT_3648</name>
</gene>
<dbReference type="InterPro" id="IPR029052">
    <property type="entry name" value="Metallo-depent_PP-like"/>
</dbReference>
<dbReference type="PANTHER" id="PTHR43143:SF1">
    <property type="entry name" value="SERINE_THREONINE-PROTEIN PHOSPHATASE CPPED1"/>
    <property type="match status" value="1"/>
</dbReference>